<organism evidence="2 3">
    <name type="scientific">Mesorhizobium salmacidum</name>
    <dbReference type="NCBI Taxonomy" id="3015171"/>
    <lineage>
        <taxon>Bacteria</taxon>
        <taxon>Pseudomonadati</taxon>
        <taxon>Pseudomonadota</taxon>
        <taxon>Alphaproteobacteria</taxon>
        <taxon>Hyphomicrobiales</taxon>
        <taxon>Phyllobacteriaceae</taxon>
        <taxon>Mesorhizobium</taxon>
    </lineage>
</organism>
<evidence type="ECO:0000313" key="2">
    <source>
        <dbReference type="EMBL" id="MEI9413113.1"/>
    </source>
</evidence>
<accession>A0ABU8L568</accession>
<dbReference type="EMBL" id="JAPYKS010000050">
    <property type="protein sequence ID" value="MEI9413113.1"/>
    <property type="molecule type" value="Genomic_DNA"/>
</dbReference>
<sequence>MRRQTRPFILELKRKRGIQKKPRSIWGDIDISAAVAETNRESKATELRNCQTIDSDIICADPEYLFKSHAEIPMPDLNGAEAVASPSEITAKAAKPKAKRRVAQSLKPKPGKTSPAHNNGAVAQTPTSGSGAAIGSGRKIYSAKERAEKLSEMQKSMNGGATLKLAAKQAGISEQTYYHWKRASAPAAGSDDLKDLLALEDENKRLKSLLAQRLRKENSELKMRLGLV</sequence>
<feature type="compositionally biased region" description="Polar residues" evidence="1">
    <location>
        <begin position="115"/>
        <end position="130"/>
    </location>
</feature>
<reference evidence="2 3" key="1">
    <citation type="submission" date="2022-12" db="EMBL/GenBank/DDBJ databases">
        <authorList>
            <person name="Muema E."/>
        </authorList>
    </citation>
    <scope>NUCLEOTIDE SEQUENCE [LARGE SCALE GENOMIC DNA]</scope>
    <source>
        <strain evidence="3">1326</strain>
    </source>
</reference>
<name>A0ABU8L568_9HYPH</name>
<keyword evidence="3" id="KW-1185">Reference proteome</keyword>
<comment type="caution">
    <text evidence="2">The sequence shown here is derived from an EMBL/GenBank/DDBJ whole genome shotgun (WGS) entry which is preliminary data.</text>
</comment>
<dbReference type="Proteomes" id="UP001387293">
    <property type="component" value="Unassembled WGS sequence"/>
</dbReference>
<dbReference type="RefSeq" id="WP_337109433.1">
    <property type="nucleotide sequence ID" value="NZ_JAPYKS010000050.1"/>
</dbReference>
<evidence type="ECO:0000256" key="1">
    <source>
        <dbReference type="SAM" id="MobiDB-lite"/>
    </source>
</evidence>
<feature type="region of interest" description="Disordered" evidence="1">
    <location>
        <begin position="90"/>
        <end position="137"/>
    </location>
</feature>
<gene>
    <name evidence="2" type="ORF">O7A60_30865</name>
</gene>
<protein>
    <submittedName>
        <fullName evidence="2">Transposase</fullName>
    </submittedName>
</protein>
<dbReference type="InterPro" id="IPR009057">
    <property type="entry name" value="Homeodomain-like_sf"/>
</dbReference>
<dbReference type="SUPFAM" id="SSF46689">
    <property type="entry name" value="Homeodomain-like"/>
    <property type="match status" value="1"/>
</dbReference>
<dbReference type="Pfam" id="PF01527">
    <property type="entry name" value="HTH_Tnp_1"/>
    <property type="match status" value="1"/>
</dbReference>
<proteinExistence type="predicted"/>
<evidence type="ECO:0000313" key="3">
    <source>
        <dbReference type="Proteomes" id="UP001387293"/>
    </source>
</evidence>
<dbReference type="InterPro" id="IPR002514">
    <property type="entry name" value="Transposase_8"/>
</dbReference>